<dbReference type="AlphaFoldDB" id="A0A1H6Z0X0"/>
<protein>
    <submittedName>
        <fullName evidence="2">Mannose-6-phosphate isomerase, cupin superfamily</fullName>
    </submittedName>
</protein>
<dbReference type="InterPro" id="IPR013096">
    <property type="entry name" value="Cupin_2"/>
</dbReference>
<dbReference type="RefSeq" id="WP_092052336.1">
    <property type="nucleotide sequence ID" value="NZ_FNZF01000003.1"/>
</dbReference>
<dbReference type="EMBL" id="FNZF01000003">
    <property type="protein sequence ID" value="SEJ43252.1"/>
    <property type="molecule type" value="Genomic_DNA"/>
</dbReference>
<dbReference type="Proteomes" id="UP000199200">
    <property type="component" value="Unassembled WGS sequence"/>
</dbReference>
<dbReference type="SUPFAM" id="SSF51182">
    <property type="entry name" value="RmlC-like cupins"/>
    <property type="match status" value="1"/>
</dbReference>
<dbReference type="Pfam" id="PF07883">
    <property type="entry name" value="Cupin_2"/>
    <property type="match status" value="1"/>
</dbReference>
<accession>A0A1H6Z0X0</accession>
<dbReference type="OrthoDB" id="3782397at2"/>
<evidence type="ECO:0000313" key="3">
    <source>
        <dbReference type="Proteomes" id="UP000199200"/>
    </source>
</evidence>
<reference evidence="3" key="1">
    <citation type="submission" date="2016-10" db="EMBL/GenBank/DDBJ databases">
        <authorList>
            <person name="Varghese N."/>
            <person name="Submissions S."/>
        </authorList>
    </citation>
    <scope>NUCLEOTIDE SEQUENCE [LARGE SCALE GENOMIC DNA]</scope>
    <source>
        <strain evidence="3">CGMCC 1.6763</strain>
    </source>
</reference>
<dbReference type="Gene3D" id="2.60.120.10">
    <property type="entry name" value="Jelly Rolls"/>
    <property type="match status" value="1"/>
</dbReference>
<name>A0A1H6Z0X0_9BACL</name>
<sequence length="118" mass="13053">MKFFRFDTDTAKPVTHGGSDFTIQPYVRSGGRFQAALMTLGVNGVIAYHQAAVPQVLIVLSGNGTVCNEEKRYVPVREGLAVFWDKGEWHETRSEKGMTALVIEGEGLEESDVLLEIH</sequence>
<evidence type="ECO:0000259" key="1">
    <source>
        <dbReference type="Pfam" id="PF07883"/>
    </source>
</evidence>
<evidence type="ECO:0000313" key="2">
    <source>
        <dbReference type="EMBL" id="SEJ43252.1"/>
    </source>
</evidence>
<dbReference type="InterPro" id="IPR011051">
    <property type="entry name" value="RmlC_Cupin_sf"/>
</dbReference>
<gene>
    <name evidence="2" type="ORF">SAMN04488127_1746</name>
</gene>
<keyword evidence="3" id="KW-1185">Reference proteome</keyword>
<keyword evidence="2" id="KW-0413">Isomerase</keyword>
<dbReference type="InterPro" id="IPR014710">
    <property type="entry name" value="RmlC-like_jellyroll"/>
</dbReference>
<organism evidence="2 3">
    <name type="scientific">Bhargavaea ginsengi</name>
    <dbReference type="NCBI Taxonomy" id="426757"/>
    <lineage>
        <taxon>Bacteria</taxon>
        <taxon>Bacillati</taxon>
        <taxon>Bacillota</taxon>
        <taxon>Bacilli</taxon>
        <taxon>Bacillales</taxon>
        <taxon>Caryophanaceae</taxon>
        <taxon>Bhargavaea</taxon>
    </lineage>
</organism>
<proteinExistence type="predicted"/>
<feature type="domain" description="Cupin type-2" evidence="1">
    <location>
        <begin position="37"/>
        <end position="100"/>
    </location>
</feature>
<dbReference type="GO" id="GO:0016853">
    <property type="term" value="F:isomerase activity"/>
    <property type="evidence" value="ECO:0007669"/>
    <property type="project" value="UniProtKB-KW"/>
</dbReference>
<dbReference type="STRING" id="426757.SAMN04488127_1746"/>